<protein>
    <submittedName>
        <fullName evidence="2">Nuclear transport factor 2 family protein</fullName>
    </submittedName>
</protein>
<dbReference type="InterPro" id="IPR032710">
    <property type="entry name" value="NTF2-like_dom_sf"/>
</dbReference>
<dbReference type="SUPFAM" id="SSF54427">
    <property type="entry name" value="NTF2-like"/>
    <property type="match status" value="1"/>
</dbReference>
<comment type="caution">
    <text evidence="2">The sequence shown here is derived from an EMBL/GenBank/DDBJ whole genome shotgun (WGS) entry which is preliminary data.</text>
</comment>
<dbReference type="Pfam" id="PF13577">
    <property type="entry name" value="SnoaL_4"/>
    <property type="match status" value="1"/>
</dbReference>
<feature type="domain" description="SnoaL-like" evidence="1">
    <location>
        <begin position="13"/>
        <end position="106"/>
    </location>
</feature>
<evidence type="ECO:0000313" key="3">
    <source>
        <dbReference type="Proteomes" id="UP001552594"/>
    </source>
</evidence>
<dbReference type="InterPro" id="IPR037401">
    <property type="entry name" value="SnoaL-like"/>
</dbReference>
<evidence type="ECO:0000313" key="2">
    <source>
        <dbReference type="EMBL" id="MEV5506662.1"/>
    </source>
</evidence>
<keyword evidence="3" id="KW-1185">Reference proteome</keyword>
<dbReference type="EMBL" id="JBFAUK010000005">
    <property type="protein sequence ID" value="MEV5506662.1"/>
    <property type="molecule type" value="Genomic_DNA"/>
</dbReference>
<reference evidence="2 3" key="1">
    <citation type="submission" date="2024-06" db="EMBL/GenBank/DDBJ databases">
        <title>The Natural Products Discovery Center: Release of the First 8490 Sequenced Strains for Exploring Actinobacteria Biosynthetic Diversity.</title>
        <authorList>
            <person name="Kalkreuter E."/>
            <person name="Kautsar S.A."/>
            <person name="Yang D."/>
            <person name="Bader C.D."/>
            <person name="Teijaro C.N."/>
            <person name="Fluegel L."/>
            <person name="Davis C.M."/>
            <person name="Simpson J.R."/>
            <person name="Lauterbach L."/>
            <person name="Steele A.D."/>
            <person name="Gui C."/>
            <person name="Meng S."/>
            <person name="Li G."/>
            <person name="Viehrig K."/>
            <person name="Ye F."/>
            <person name="Su P."/>
            <person name="Kiefer A.F."/>
            <person name="Nichols A."/>
            <person name="Cepeda A.J."/>
            <person name="Yan W."/>
            <person name="Fan B."/>
            <person name="Jiang Y."/>
            <person name="Adhikari A."/>
            <person name="Zheng C.-J."/>
            <person name="Schuster L."/>
            <person name="Cowan T.M."/>
            <person name="Smanski M.J."/>
            <person name="Chevrette M.G."/>
            <person name="De Carvalho L.P.S."/>
            <person name="Shen B."/>
        </authorList>
    </citation>
    <scope>NUCLEOTIDE SEQUENCE [LARGE SCALE GENOMIC DNA]</scope>
    <source>
        <strain evidence="2 3">NPDC052347</strain>
    </source>
</reference>
<dbReference type="RefSeq" id="WP_161968635.1">
    <property type="nucleotide sequence ID" value="NZ_JBFAUK010000005.1"/>
</dbReference>
<sequence length="137" mass="15186">MTTASRPLNDTAVARHQIANLLTTYLEAADRKDVEAAVAVLGQAEVSFPAGSSHDPESARTLFEKLWGNPIKHRHDLSNLLVLPGATPGTWNARAHYTRYVLEPDPVLNTLGEYDVIVDEATWTVRRLIVTRTWVQG</sequence>
<proteinExistence type="predicted"/>
<name>A0ABV3JUY1_STRON</name>
<dbReference type="Proteomes" id="UP001552594">
    <property type="component" value="Unassembled WGS sequence"/>
</dbReference>
<organism evidence="2 3">
    <name type="scientific">Streptomyces orinoci</name>
    <name type="common">Streptoverticillium orinoci</name>
    <dbReference type="NCBI Taxonomy" id="67339"/>
    <lineage>
        <taxon>Bacteria</taxon>
        <taxon>Bacillati</taxon>
        <taxon>Actinomycetota</taxon>
        <taxon>Actinomycetes</taxon>
        <taxon>Kitasatosporales</taxon>
        <taxon>Streptomycetaceae</taxon>
        <taxon>Streptomyces</taxon>
    </lineage>
</organism>
<accession>A0ABV3JUY1</accession>
<dbReference type="Gene3D" id="3.10.450.50">
    <property type="match status" value="1"/>
</dbReference>
<evidence type="ECO:0000259" key="1">
    <source>
        <dbReference type="Pfam" id="PF13577"/>
    </source>
</evidence>
<gene>
    <name evidence="2" type="ORF">AB0L16_09315</name>
</gene>